<accession>E1Y8Y6</accession>
<organism evidence="3">
    <name type="scientific">uncultured Desulfobacterium sp</name>
    <dbReference type="NCBI Taxonomy" id="201089"/>
    <lineage>
        <taxon>Bacteria</taxon>
        <taxon>Pseudomonadati</taxon>
        <taxon>Thermodesulfobacteriota</taxon>
        <taxon>Desulfobacteria</taxon>
        <taxon>Desulfobacterales</taxon>
        <taxon>Desulfobacteriaceae</taxon>
        <taxon>Desulfobacterium</taxon>
        <taxon>environmental samples</taxon>
    </lineage>
</organism>
<dbReference type="SUPFAM" id="SSF57802">
    <property type="entry name" value="Rubredoxin-like"/>
    <property type="match status" value="1"/>
</dbReference>
<evidence type="ECO:0000313" key="3">
    <source>
        <dbReference type="EMBL" id="CBX27030.1"/>
    </source>
</evidence>
<protein>
    <recommendedName>
        <fullName evidence="2">Rubredoxin-like domain-containing protein</fullName>
    </recommendedName>
</protein>
<dbReference type="CDD" id="cd00729">
    <property type="entry name" value="rubredoxin_SM"/>
    <property type="match status" value="1"/>
</dbReference>
<name>E1Y8Y6_9BACT</name>
<dbReference type="PROSITE" id="PS50903">
    <property type="entry name" value="RUBREDOXIN_LIKE"/>
    <property type="match status" value="1"/>
</dbReference>
<gene>
    <name evidence="3" type="ORF">N47_A10590</name>
</gene>
<reference evidence="3" key="1">
    <citation type="journal article" date="2011" name="Environ. Microbiol.">
        <title>Genomic insights into the metabolic potential of the polycyclic aromatic hydrocarbon degrading sulfate-reducing Deltaproteobacterium N47.</title>
        <authorList>
            <person name="Bergmann F."/>
            <person name="Selesi D."/>
            <person name="Weinmaier T."/>
            <person name="Tischler P."/>
            <person name="Rattei T."/>
            <person name="Meckenstock R.U."/>
        </authorList>
    </citation>
    <scope>NUCLEOTIDE SEQUENCE</scope>
</reference>
<evidence type="ECO:0000256" key="1">
    <source>
        <dbReference type="SAM" id="MobiDB-lite"/>
    </source>
</evidence>
<evidence type="ECO:0000259" key="2">
    <source>
        <dbReference type="PROSITE" id="PS50903"/>
    </source>
</evidence>
<dbReference type="GO" id="GO:0005506">
    <property type="term" value="F:iron ion binding"/>
    <property type="evidence" value="ECO:0007669"/>
    <property type="project" value="InterPro"/>
</dbReference>
<dbReference type="AlphaFoldDB" id="E1Y8Y6"/>
<dbReference type="Gene3D" id="2.20.28.10">
    <property type="match status" value="1"/>
</dbReference>
<dbReference type="Pfam" id="PF21349">
    <property type="entry name" value="RUBY_RBDX"/>
    <property type="match status" value="1"/>
</dbReference>
<proteinExistence type="predicted"/>
<dbReference type="InterPro" id="IPR048574">
    <property type="entry name" value="RUBY_RBDX"/>
</dbReference>
<sequence length="121" mass="13361">MRKWKCTVCGYIHTGDEPPEKCPVCGADRSKFIEITDEEEPVNSTASEQGDTKKQNASTSANKGIYDKIGNLMVKHHAHPISVHFPNGVLPAAVLFVFIATVFDFYNLGQAAVVYNILCKF</sequence>
<feature type="compositionally biased region" description="Polar residues" evidence="1">
    <location>
        <begin position="42"/>
        <end position="60"/>
    </location>
</feature>
<dbReference type="InterPro" id="IPR024934">
    <property type="entry name" value="Rubredoxin-like_dom"/>
</dbReference>
<feature type="region of interest" description="Disordered" evidence="1">
    <location>
        <begin position="38"/>
        <end position="60"/>
    </location>
</feature>
<dbReference type="EMBL" id="FR695864">
    <property type="protein sequence ID" value="CBX27030.1"/>
    <property type="molecule type" value="Genomic_DNA"/>
</dbReference>
<feature type="domain" description="Rubredoxin-like" evidence="2">
    <location>
        <begin position="1"/>
        <end position="35"/>
    </location>
</feature>